<protein>
    <recommendedName>
        <fullName evidence="2">Spt5 KOW domain-containing protein</fullName>
    </recommendedName>
</protein>
<proteinExistence type="predicted"/>
<dbReference type="AlphaFoldDB" id="M7YD90"/>
<feature type="compositionally biased region" description="Acidic residues" evidence="1">
    <location>
        <begin position="45"/>
        <end position="66"/>
    </location>
</feature>
<feature type="region of interest" description="Disordered" evidence="1">
    <location>
        <begin position="98"/>
        <end position="124"/>
    </location>
</feature>
<feature type="region of interest" description="Disordered" evidence="1">
    <location>
        <begin position="1"/>
        <end position="72"/>
    </location>
</feature>
<reference evidence="3" key="1">
    <citation type="journal article" date="2013" name="Nature">
        <title>Draft genome of the wheat A-genome progenitor Triticum urartu.</title>
        <authorList>
            <person name="Ling H.Q."/>
            <person name="Zhao S."/>
            <person name="Liu D."/>
            <person name="Wang J."/>
            <person name="Sun H."/>
            <person name="Zhang C."/>
            <person name="Fan H."/>
            <person name="Li D."/>
            <person name="Dong L."/>
            <person name="Tao Y."/>
            <person name="Gao C."/>
            <person name="Wu H."/>
            <person name="Li Y."/>
            <person name="Cui Y."/>
            <person name="Guo X."/>
            <person name="Zheng S."/>
            <person name="Wang B."/>
            <person name="Yu K."/>
            <person name="Liang Q."/>
            <person name="Yang W."/>
            <person name="Lou X."/>
            <person name="Chen J."/>
            <person name="Feng M."/>
            <person name="Jian J."/>
            <person name="Zhang X."/>
            <person name="Luo G."/>
            <person name="Jiang Y."/>
            <person name="Liu J."/>
            <person name="Wang Z."/>
            <person name="Sha Y."/>
            <person name="Zhang B."/>
            <person name="Wu H."/>
            <person name="Tang D."/>
            <person name="Shen Q."/>
            <person name="Xue P."/>
            <person name="Zou S."/>
            <person name="Wang X."/>
            <person name="Liu X."/>
            <person name="Wang F."/>
            <person name="Yang Y."/>
            <person name="An X."/>
            <person name="Dong Z."/>
            <person name="Zhang K."/>
            <person name="Zhang X."/>
            <person name="Luo M.C."/>
            <person name="Dvorak J."/>
            <person name="Tong Y."/>
            <person name="Wang J."/>
            <person name="Yang H."/>
            <person name="Li Z."/>
            <person name="Wang D."/>
            <person name="Zhang A."/>
            <person name="Wang J."/>
        </authorList>
    </citation>
    <scope>NUCLEOTIDE SEQUENCE</scope>
</reference>
<evidence type="ECO:0000259" key="2">
    <source>
        <dbReference type="Pfam" id="PF23042"/>
    </source>
</evidence>
<accession>M7YD90</accession>
<dbReference type="Pfam" id="PF23042">
    <property type="entry name" value="KOW1_SPT5"/>
    <property type="match status" value="1"/>
</dbReference>
<feature type="domain" description="Spt5 KOW" evidence="2">
    <location>
        <begin position="84"/>
        <end position="107"/>
    </location>
</feature>
<name>M7YD90_TRIUA</name>
<evidence type="ECO:0000256" key="1">
    <source>
        <dbReference type="SAM" id="MobiDB-lite"/>
    </source>
</evidence>
<gene>
    <name evidence="3" type="ORF">TRIUR3_25103</name>
</gene>
<evidence type="ECO:0000313" key="3">
    <source>
        <dbReference type="EMBL" id="EMS48243.1"/>
    </source>
</evidence>
<organism evidence="3">
    <name type="scientific">Triticum urartu</name>
    <name type="common">Red wild einkorn</name>
    <name type="synonym">Crithodium urartu</name>
    <dbReference type="NCBI Taxonomy" id="4572"/>
    <lineage>
        <taxon>Eukaryota</taxon>
        <taxon>Viridiplantae</taxon>
        <taxon>Streptophyta</taxon>
        <taxon>Embryophyta</taxon>
        <taxon>Tracheophyta</taxon>
        <taxon>Spermatophyta</taxon>
        <taxon>Magnoliopsida</taxon>
        <taxon>Liliopsida</taxon>
        <taxon>Poales</taxon>
        <taxon>Poaceae</taxon>
        <taxon>BOP clade</taxon>
        <taxon>Pooideae</taxon>
        <taxon>Triticodae</taxon>
        <taxon>Triticeae</taxon>
        <taxon>Triticinae</taxon>
        <taxon>Triticum</taxon>
    </lineage>
</organism>
<dbReference type="EMBL" id="KD251450">
    <property type="protein sequence ID" value="EMS48243.1"/>
    <property type="molecule type" value="Genomic_DNA"/>
</dbReference>
<sequence length="159" mass="17608">MGGGESEADNFIDDSAIEDDDEDEEDDGGSRPRKKGGGGVRGFFDEEAQVDEDEEEEDEGEGEDAEKEAHVKEVVDVDNVRQREGRVVAKKKTFVPPPRFFNIDEARGTPSVPKDNWEDGNPDTWGSSPAYQVMKDLVWSGKCLGYVSWRASLASKMSM</sequence>
<dbReference type="STRING" id="4572.M7YD90"/>
<dbReference type="InterPro" id="IPR041973">
    <property type="entry name" value="KOW_Spt5_1"/>
</dbReference>
<feature type="compositionally biased region" description="Acidic residues" evidence="1">
    <location>
        <begin position="1"/>
        <end position="27"/>
    </location>
</feature>